<evidence type="ECO:0000256" key="1">
    <source>
        <dbReference type="ARBA" id="ARBA00009420"/>
    </source>
</evidence>
<evidence type="ECO:0000256" key="7">
    <source>
        <dbReference type="SAM" id="MobiDB-lite"/>
    </source>
</evidence>
<dbReference type="InterPro" id="IPR000225">
    <property type="entry name" value="Armadillo"/>
</dbReference>
<evidence type="ECO:0000256" key="2">
    <source>
        <dbReference type="ARBA" id="ARBA00022614"/>
    </source>
</evidence>
<dbReference type="Pfam" id="PF22964">
    <property type="entry name" value="ZER1-like_2nd"/>
    <property type="match status" value="1"/>
</dbReference>
<keyword evidence="10" id="KW-1185">Reference proteome</keyword>
<feature type="compositionally biased region" description="Acidic residues" evidence="7">
    <location>
        <begin position="268"/>
        <end position="279"/>
    </location>
</feature>
<dbReference type="KEGG" id="bfo:118421291"/>
<evidence type="ECO:0000259" key="9">
    <source>
        <dbReference type="Pfam" id="PF25013"/>
    </source>
</evidence>
<dbReference type="Proteomes" id="UP000001554">
    <property type="component" value="Chromosome 8"/>
</dbReference>
<feature type="region of interest" description="Disordered" evidence="7">
    <location>
        <begin position="266"/>
        <end position="292"/>
    </location>
</feature>
<dbReference type="InterPro" id="IPR011989">
    <property type="entry name" value="ARM-like"/>
</dbReference>
<gene>
    <name evidence="11 12" type="primary">LOC118421291</name>
</gene>
<dbReference type="InterPro" id="IPR051341">
    <property type="entry name" value="Zyg-11_UBL_adapter"/>
</dbReference>
<dbReference type="Gene3D" id="3.80.10.10">
    <property type="entry name" value="Ribonuclease Inhibitor"/>
    <property type="match status" value="2"/>
</dbReference>
<evidence type="ECO:0000313" key="12">
    <source>
        <dbReference type="RefSeq" id="XP_035684416.1"/>
    </source>
</evidence>
<proteinExistence type="inferred from homology"/>
<dbReference type="GO" id="GO:0031462">
    <property type="term" value="C:Cul2-RING ubiquitin ligase complex"/>
    <property type="evidence" value="ECO:0000318"/>
    <property type="project" value="GO_Central"/>
</dbReference>
<name>A0A9J7LK63_BRAFL</name>
<dbReference type="Gene3D" id="1.25.10.10">
    <property type="entry name" value="Leucine-rich Repeat Variant"/>
    <property type="match status" value="1"/>
</dbReference>
<dbReference type="RefSeq" id="XP_035684415.1">
    <property type="nucleotide sequence ID" value="XM_035828522.1"/>
</dbReference>
<evidence type="ECO:0000313" key="11">
    <source>
        <dbReference type="RefSeq" id="XP_035684415.1"/>
    </source>
</evidence>
<evidence type="ECO:0000313" key="10">
    <source>
        <dbReference type="Proteomes" id="UP000001554"/>
    </source>
</evidence>
<evidence type="ECO:0000259" key="8">
    <source>
        <dbReference type="Pfam" id="PF22964"/>
    </source>
</evidence>
<dbReference type="PANTHER" id="PTHR12904">
    <property type="match status" value="1"/>
</dbReference>
<dbReference type="AlphaFoldDB" id="A0A9J7LK63"/>
<dbReference type="InterPro" id="IPR032675">
    <property type="entry name" value="LRR_dom_sf"/>
</dbReference>
<accession>A0A9J7LK63</accession>
<dbReference type="InterPro" id="IPR016024">
    <property type="entry name" value="ARM-type_fold"/>
</dbReference>
<dbReference type="RefSeq" id="XP_035684416.1">
    <property type="nucleotide sequence ID" value="XM_035828523.1"/>
</dbReference>
<comment type="similarity">
    <text evidence="1">Belongs to the zyg-11 family.</text>
</comment>
<dbReference type="SUPFAM" id="SSF52047">
    <property type="entry name" value="RNI-like"/>
    <property type="match status" value="1"/>
</dbReference>
<dbReference type="InterPro" id="IPR055142">
    <property type="entry name" value="ZER1-like_C"/>
</dbReference>
<evidence type="ECO:0000256" key="6">
    <source>
        <dbReference type="ARBA" id="ARBA00081214"/>
    </source>
</evidence>
<protein>
    <recommendedName>
        <fullName evidence="5">Protein zer-1 homolog</fullName>
    </recommendedName>
    <alternativeName>
        <fullName evidence="6">Zyg-11 homolog B-like protein</fullName>
    </alternativeName>
</protein>
<organism evidence="10 12">
    <name type="scientific">Branchiostoma floridae</name>
    <name type="common">Florida lancelet</name>
    <name type="synonym">Amphioxus</name>
    <dbReference type="NCBI Taxonomy" id="7739"/>
    <lineage>
        <taxon>Eukaryota</taxon>
        <taxon>Metazoa</taxon>
        <taxon>Chordata</taxon>
        <taxon>Cephalochordata</taxon>
        <taxon>Leptocardii</taxon>
        <taxon>Amphioxiformes</taxon>
        <taxon>Branchiostomatidae</taxon>
        <taxon>Branchiostoma</taxon>
    </lineage>
</organism>
<keyword evidence="3" id="KW-0677">Repeat</keyword>
<dbReference type="SMART" id="SM00185">
    <property type="entry name" value="ARM"/>
    <property type="match status" value="3"/>
</dbReference>
<keyword evidence="2" id="KW-0433">Leucine-rich repeat</keyword>
<dbReference type="GeneID" id="118421291"/>
<reference evidence="11 12" key="2">
    <citation type="submission" date="2025-04" db="UniProtKB">
        <authorList>
            <consortium name="RefSeq"/>
        </authorList>
    </citation>
    <scope>IDENTIFICATION</scope>
    <source>
        <strain evidence="11 12">S238N-H82</strain>
        <tissue evidence="11 12">Testes</tissue>
    </source>
</reference>
<dbReference type="Pfam" id="PF25013">
    <property type="entry name" value="LRR_Zer-1"/>
    <property type="match status" value="1"/>
</dbReference>
<evidence type="ECO:0000256" key="5">
    <source>
        <dbReference type="ARBA" id="ARBA00067612"/>
    </source>
</evidence>
<dbReference type="OrthoDB" id="5783533at2759"/>
<dbReference type="PANTHER" id="PTHR12904:SF23">
    <property type="entry name" value="PROTEIN ZER-1 HOMOLOG"/>
    <property type="match status" value="1"/>
</dbReference>
<dbReference type="InterPro" id="IPR056845">
    <property type="entry name" value="LRR_Zer-1"/>
</dbReference>
<evidence type="ECO:0000256" key="4">
    <source>
        <dbReference type="ARBA" id="ARBA00022786"/>
    </source>
</evidence>
<dbReference type="SUPFAM" id="SSF48371">
    <property type="entry name" value="ARM repeat"/>
    <property type="match status" value="1"/>
</dbReference>
<evidence type="ECO:0000256" key="3">
    <source>
        <dbReference type="ARBA" id="ARBA00022737"/>
    </source>
</evidence>
<keyword evidence="4" id="KW-0833">Ubl conjugation pathway</keyword>
<sequence length="754" mass="84808">MSLTGEPESLGDICVHYCLANLGTFCVLDGAGVPLAIKTDICIPSEYSDKLLNWSNERGYADGPFVRVFSDPQQTRLRHVHLHGNEKINNQVLSALREHHLVELDLSCCPNINADCLQHLHQSKHTLLALNISGNASFPWPHQDIRLDLPRLRVLNIGNLHGLPLTSLESLARSLSNLTSLDVSGLHVDDLSFLEPLKHQLSSLVLYNCSLKDQAYQMIMSMKALRHLDMSVLPERKTPGKSHLLSKLVASLPALTSLDISGTSLGDVDSDSGSDDMSDTDSGVQVRRSQDGGGVRSTIAGLRGLRQKLDFLGLVETGAAGAEHIPAHRVAGHMTEQQVLTALQVYLDRSQMLAKCLTALFELLQAVDLEDPLQFVHLVTMVMRRHPKDPNIQVAGSAALYHLTKGWGKTSDFIKLRRVTIQALTSGMEHHPKELTMQRNGCLTLCNFRIPEDLEFEYQRVAKVLLRIFSNFRNEEFIQRIAVYLCNIIVCQLSGEQKELVGRIGVVETMLKLIHERLNSKTCNEVMEIAWSTLWNITDETPQNCQMFIDGSGMDLFLSCLETFPDKQELHRNMLGLMGNVAEVKFLRPRLMQERYVTVFNSLLESESDGIEVSYNSCGVLSHMMSDGADCWTVSQPCRQQVLERMVQAIERWDIATKRNINYRSFEPILKLLSDHDTPQVQHWAVWALTNLTRVYPDKYVQLLRDEGGITLLEAILNNPQPYPPVKQLVNMVLATCHQYEQQELENNGRAENN</sequence>
<feature type="domain" description="Zer-1-like leucine-rich repeats region" evidence="9">
    <location>
        <begin position="171"/>
        <end position="317"/>
    </location>
</feature>
<dbReference type="FunFam" id="1.25.10.10:FF:000111">
    <property type="entry name" value="Protein zer-1 homolog"/>
    <property type="match status" value="1"/>
</dbReference>
<reference evidence="10" key="1">
    <citation type="journal article" date="2020" name="Nat. Ecol. Evol.">
        <title>Deeply conserved synteny resolves early events in vertebrate evolution.</title>
        <authorList>
            <person name="Simakov O."/>
            <person name="Marletaz F."/>
            <person name="Yue J.X."/>
            <person name="O'Connell B."/>
            <person name="Jenkins J."/>
            <person name="Brandt A."/>
            <person name="Calef R."/>
            <person name="Tung C.H."/>
            <person name="Huang T.K."/>
            <person name="Schmutz J."/>
            <person name="Satoh N."/>
            <person name="Yu J.K."/>
            <person name="Putnam N.H."/>
            <person name="Green R.E."/>
            <person name="Rokhsar D.S."/>
        </authorList>
    </citation>
    <scope>NUCLEOTIDE SEQUENCE [LARGE SCALE GENOMIC DNA]</scope>
    <source>
        <strain evidence="10">S238N-H82</strain>
    </source>
</reference>
<feature type="domain" description="Protein zer-1 homolog-like C-terminal" evidence="8">
    <location>
        <begin position="383"/>
        <end position="738"/>
    </location>
</feature>
<dbReference type="OMA" id="QIRRKHA"/>